<keyword evidence="2" id="KW-0472">Membrane</keyword>
<name>A0AAE4B1P5_9ACTN</name>
<keyword evidence="5" id="KW-1185">Reference proteome</keyword>
<proteinExistence type="predicted"/>
<dbReference type="RefSeq" id="WP_307247113.1">
    <property type="nucleotide sequence ID" value="NZ_JAUSUZ010000001.1"/>
</dbReference>
<evidence type="ECO:0000256" key="3">
    <source>
        <dbReference type="SAM" id="SignalP"/>
    </source>
</evidence>
<keyword evidence="3" id="KW-0732">Signal</keyword>
<reference evidence="4 5" key="1">
    <citation type="submission" date="2023-07" db="EMBL/GenBank/DDBJ databases">
        <title>Sequencing the genomes of 1000 actinobacteria strains.</title>
        <authorList>
            <person name="Klenk H.-P."/>
        </authorList>
    </citation>
    <scope>NUCLEOTIDE SEQUENCE [LARGE SCALE GENOMIC DNA]</scope>
    <source>
        <strain evidence="4 5">DSM 44709</strain>
    </source>
</reference>
<evidence type="ECO:0000313" key="5">
    <source>
        <dbReference type="Proteomes" id="UP001240236"/>
    </source>
</evidence>
<feature type="region of interest" description="Disordered" evidence="1">
    <location>
        <begin position="211"/>
        <end position="232"/>
    </location>
</feature>
<sequence length="282" mass="29498">MRLSRHLSGAVVIGGLLFGAAVPAQAAPATPTPDGGVTPSPGARTVTKAGTSFLTATEIEAGQPVEVDAATGEYLYWAFAARAGQVHDIEATVTLPPAADRTGDQAWTIEVFDGLRRRQACVDGVQSPVAKTADAAVELRCSLRRVRSWAEPWSGDPLPGTYYVRLSITDLPEKDLGQSAKVSLLVGATNAGTSADDGELAAPLDPVTRAGTVNAQPSAAPSGQPLGAADDEDTESWTWSWDWLPDLPKFSARWFWTAGGGVLAAIAGVVGFALTRRPRVRP</sequence>
<feature type="signal peptide" evidence="3">
    <location>
        <begin position="1"/>
        <end position="26"/>
    </location>
</feature>
<dbReference type="Proteomes" id="UP001240236">
    <property type="component" value="Unassembled WGS sequence"/>
</dbReference>
<evidence type="ECO:0008006" key="6">
    <source>
        <dbReference type="Google" id="ProtNLM"/>
    </source>
</evidence>
<feature type="transmembrane region" description="Helical" evidence="2">
    <location>
        <begin position="254"/>
        <end position="274"/>
    </location>
</feature>
<organism evidence="4 5">
    <name type="scientific">Catenuloplanes indicus</name>
    <dbReference type="NCBI Taxonomy" id="137267"/>
    <lineage>
        <taxon>Bacteria</taxon>
        <taxon>Bacillati</taxon>
        <taxon>Actinomycetota</taxon>
        <taxon>Actinomycetes</taxon>
        <taxon>Micromonosporales</taxon>
        <taxon>Micromonosporaceae</taxon>
        <taxon>Catenuloplanes</taxon>
    </lineage>
</organism>
<dbReference type="AlphaFoldDB" id="A0AAE4B1P5"/>
<evidence type="ECO:0000256" key="2">
    <source>
        <dbReference type="SAM" id="Phobius"/>
    </source>
</evidence>
<dbReference type="EMBL" id="JAUSUZ010000001">
    <property type="protein sequence ID" value="MDQ0370832.1"/>
    <property type="molecule type" value="Genomic_DNA"/>
</dbReference>
<keyword evidence="2" id="KW-0812">Transmembrane</keyword>
<feature type="chain" id="PRO_5042235308" description="Peptidase" evidence="3">
    <location>
        <begin position="27"/>
        <end position="282"/>
    </location>
</feature>
<gene>
    <name evidence="4" type="ORF">J2S42_007501</name>
</gene>
<comment type="caution">
    <text evidence="4">The sequence shown here is derived from an EMBL/GenBank/DDBJ whole genome shotgun (WGS) entry which is preliminary data.</text>
</comment>
<accession>A0AAE4B1P5</accession>
<protein>
    <recommendedName>
        <fullName evidence="6">Peptidase</fullName>
    </recommendedName>
</protein>
<keyword evidence="2" id="KW-1133">Transmembrane helix</keyword>
<feature type="compositionally biased region" description="Polar residues" evidence="1">
    <location>
        <begin position="211"/>
        <end position="221"/>
    </location>
</feature>
<evidence type="ECO:0000313" key="4">
    <source>
        <dbReference type="EMBL" id="MDQ0370832.1"/>
    </source>
</evidence>
<evidence type="ECO:0000256" key="1">
    <source>
        <dbReference type="SAM" id="MobiDB-lite"/>
    </source>
</evidence>